<evidence type="ECO:0000259" key="2">
    <source>
        <dbReference type="Pfam" id="PF01636"/>
    </source>
</evidence>
<reference evidence="3 4" key="1">
    <citation type="submission" date="2021-03" db="EMBL/GenBank/DDBJ databases">
        <title>Glycomyces sp. nov., a novel actinomycete isolated from soil.</title>
        <authorList>
            <person name="Yang X."/>
            <person name="Xu X."/>
        </authorList>
    </citation>
    <scope>NUCLEOTIDE SEQUENCE [LARGE SCALE GENOMIC DNA]</scope>
    <source>
        <strain evidence="3 4">NEAU-S30</strain>
    </source>
</reference>
<dbReference type="PANTHER" id="PTHR21310:SF40">
    <property type="entry name" value="AMINOGLYCOSIDE PHOSPHOTRANSFERASE DOMAIN-CONTAINING PROTEIN-RELATED"/>
    <property type="match status" value="1"/>
</dbReference>
<evidence type="ECO:0000256" key="1">
    <source>
        <dbReference type="SAM" id="MobiDB-lite"/>
    </source>
</evidence>
<name>A0ABS3U2K4_9ACTN</name>
<keyword evidence="4" id="KW-1185">Reference proteome</keyword>
<dbReference type="SUPFAM" id="SSF56112">
    <property type="entry name" value="Protein kinase-like (PK-like)"/>
    <property type="match status" value="1"/>
</dbReference>
<feature type="domain" description="Aminoglycoside phosphotransferase" evidence="2">
    <location>
        <begin position="4"/>
        <end position="98"/>
    </location>
</feature>
<dbReference type="PANTHER" id="PTHR21310">
    <property type="entry name" value="AMINOGLYCOSIDE PHOSPHOTRANSFERASE-RELATED-RELATED"/>
    <property type="match status" value="1"/>
</dbReference>
<dbReference type="InterPro" id="IPR002575">
    <property type="entry name" value="Aminoglycoside_PTrfase"/>
</dbReference>
<comment type="caution">
    <text evidence="3">The sequence shown here is derived from an EMBL/GenBank/DDBJ whole genome shotgun (WGS) entry which is preliminary data.</text>
</comment>
<dbReference type="EMBL" id="JAGFNP010000002">
    <property type="protein sequence ID" value="MBO3731912.1"/>
    <property type="molecule type" value="Genomic_DNA"/>
</dbReference>
<dbReference type="Gene3D" id="3.90.1200.10">
    <property type="match status" value="1"/>
</dbReference>
<gene>
    <name evidence="3" type="ORF">J5V16_03700</name>
</gene>
<dbReference type="InterPro" id="IPR011009">
    <property type="entry name" value="Kinase-like_dom_sf"/>
</dbReference>
<feature type="compositionally biased region" description="Polar residues" evidence="1">
    <location>
        <begin position="207"/>
        <end position="225"/>
    </location>
</feature>
<dbReference type="Pfam" id="PF01636">
    <property type="entry name" value="APH"/>
    <property type="match status" value="2"/>
</dbReference>
<accession>A0ABS3U2K4</accession>
<sequence>MEHIGGGRASQVFALDDRMVLRRSAFDAAAEARLMRYLHGVGFPVPEVFAAEGAEMTMQRLHGRTLGAEVSAGAVGVPEAAKLLLDLHDRLHEIDAPEFLTGSTRGIAMDADGTRKVLHLDLHPENVILTDDGPFLIDWTNAAAGDPEYDLAVTWAILVGIDVRDFGPELAAQLAWLEASRTDLADAFRDRTGRPARDIAAAYRNADPNTDQAESNRLQEALTDS</sequence>
<feature type="region of interest" description="Disordered" evidence="1">
    <location>
        <begin position="206"/>
        <end position="225"/>
    </location>
</feature>
<organism evidence="3 4">
    <name type="scientific">Glycomyces niveus</name>
    <dbReference type="NCBI Taxonomy" id="2820287"/>
    <lineage>
        <taxon>Bacteria</taxon>
        <taxon>Bacillati</taxon>
        <taxon>Actinomycetota</taxon>
        <taxon>Actinomycetes</taxon>
        <taxon>Glycomycetales</taxon>
        <taxon>Glycomycetaceae</taxon>
        <taxon>Glycomyces</taxon>
    </lineage>
</organism>
<proteinExistence type="predicted"/>
<dbReference type="RefSeq" id="WP_208494662.1">
    <property type="nucleotide sequence ID" value="NZ_JAGFNP010000002.1"/>
</dbReference>
<protein>
    <submittedName>
        <fullName evidence="3">Phosphotransferase</fullName>
    </submittedName>
</protein>
<dbReference type="Proteomes" id="UP000681341">
    <property type="component" value="Unassembled WGS sequence"/>
</dbReference>
<dbReference type="InterPro" id="IPR051678">
    <property type="entry name" value="AGP_Transferase"/>
</dbReference>
<feature type="domain" description="Aminoglycoside phosphotransferase" evidence="2">
    <location>
        <begin position="112"/>
        <end position="171"/>
    </location>
</feature>
<evidence type="ECO:0000313" key="3">
    <source>
        <dbReference type="EMBL" id="MBO3731912.1"/>
    </source>
</evidence>
<evidence type="ECO:0000313" key="4">
    <source>
        <dbReference type="Proteomes" id="UP000681341"/>
    </source>
</evidence>